<dbReference type="GO" id="GO:0004252">
    <property type="term" value="F:serine-type endopeptidase activity"/>
    <property type="evidence" value="ECO:0007669"/>
    <property type="project" value="InterPro"/>
</dbReference>
<dbReference type="InterPro" id="IPR051487">
    <property type="entry name" value="Ser/Thr_Proteases_Immune/Dev"/>
</dbReference>
<dbReference type="SMART" id="SM00020">
    <property type="entry name" value="Tryp_SPc"/>
    <property type="match status" value="1"/>
</dbReference>
<feature type="domain" description="Peptidase S1" evidence="4">
    <location>
        <begin position="48"/>
        <end position="195"/>
    </location>
</feature>
<comment type="caution">
    <text evidence="5">The sequence shown here is derived from an EMBL/GenBank/DDBJ whole genome shotgun (WGS) entry which is preliminary data.</text>
</comment>
<evidence type="ECO:0000256" key="3">
    <source>
        <dbReference type="SAM" id="SignalP"/>
    </source>
</evidence>
<dbReference type="InterPro" id="IPR043504">
    <property type="entry name" value="Peptidase_S1_PA_chymotrypsin"/>
</dbReference>
<evidence type="ECO:0000259" key="4">
    <source>
        <dbReference type="PROSITE" id="PS50240"/>
    </source>
</evidence>
<reference evidence="5" key="1">
    <citation type="journal article" date="2023" name="Genome Biol. Evol.">
        <title>Long-read-based Genome Assembly of Drosophila gunungcola Reveals Fewer Chemosensory Genes in Flower-breeding Species.</title>
        <authorList>
            <person name="Negi A."/>
            <person name="Liao B.Y."/>
            <person name="Yeh S.D."/>
        </authorList>
    </citation>
    <scope>NUCLEOTIDE SEQUENCE</scope>
    <source>
        <strain evidence="5">Sukarami</strain>
    </source>
</reference>
<keyword evidence="6" id="KW-1185">Reference proteome</keyword>
<gene>
    <name evidence="5" type="ORF">M5D96_008323</name>
</gene>
<comment type="similarity">
    <text evidence="2">Belongs to the peptidase S1 family. CLIP subfamily.</text>
</comment>
<feature type="signal peptide" evidence="3">
    <location>
        <begin position="1"/>
        <end position="22"/>
    </location>
</feature>
<dbReference type="SUPFAM" id="SSF50494">
    <property type="entry name" value="Trypsin-like serine proteases"/>
    <property type="match status" value="1"/>
</dbReference>
<dbReference type="EMBL" id="JAMKOV010000007">
    <property type="protein sequence ID" value="KAI8038425.1"/>
    <property type="molecule type" value="Genomic_DNA"/>
</dbReference>
<dbReference type="PROSITE" id="PS50240">
    <property type="entry name" value="TRYPSIN_DOM"/>
    <property type="match status" value="1"/>
</dbReference>
<dbReference type="Proteomes" id="UP001059596">
    <property type="component" value="Unassembled WGS sequence"/>
</dbReference>
<dbReference type="AlphaFoldDB" id="A0A9P9YK06"/>
<name>A0A9P9YK06_9MUSC</name>
<sequence length="199" mass="22103">MASVQALLTVSVLLFQLGKLESTQLLDRGCIPPAYGTRVVGGQDAARSPWMAYLIRNNAFACGGSLITHPNIRPICILLNPNLRATINRIQEFVLTGWGQTSPFYPVMPTRLQHMRVTRYNYPLCYNQVEKICASNPSKFACSGDSGSPLGAHVMYNVTKIFAQFGVASTVTSCLGYGIYTDVFHHTPWILQVIRLYRN</sequence>
<keyword evidence="1" id="KW-1015">Disulfide bond</keyword>
<dbReference type="InterPro" id="IPR009003">
    <property type="entry name" value="Peptidase_S1_PA"/>
</dbReference>
<dbReference type="InterPro" id="IPR001254">
    <property type="entry name" value="Trypsin_dom"/>
</dbReference>
<protein>
    <recommendedName>
        <fullName evidence="4">Peptidase S1 domain-containing protein</fullName>
    </recommendedName>
</protein>
<evidence type="ECO:0000313" key="6">
    <source>
        <dbReference type="Proteomes" id="UP001059596"/>
    </source>
</evidence>
<evidence type="ECO:0000256" key="2">
    <source>
        <dbReference type="ARBA" id="ARBA00024195"/>
    </source>
</evidence>
<dbReference type="PANTHER" id="PTHR24256">
    <property type="entry name" value="TRYPTASE-RELATED"/>
    <property type="match status" value="1"/>
</dbReference>
<accession>A0A9P9YK06</accession>
<proteinExistence type="inferred from homology"/>
<keyword evidence="3" id="KW-0732">Signal</keyword>
<feature type="chain" id="PRO_5040459230" description="Peptidase S1 domain-containing protein" evidence="3">
    <location>
        <begin position="23"/>
        <end position="199"/>
    </location>
</feature>
<dbReference type="GO" id="GO:0006508">
    <property type="term" value="P:proteolysis"/>
    <property type="evidence" value="ECO:0007669"/>
    <property type="project" value="InterPro"/>
</dbReference>
<dbReference type="Pfam" id="PF00089">
    <property type="entry name" value="Trypsin"/>
    <property type="match status" value="1"/>
</dbReference>
<evidence type="ECO:0000256" key="1">
    <source>
        <dbReference type="ARBA" id="ARBA00023157"/>
    </source>
</evidence>
<dbReference type="Gene3D" id="2.40.10.10">
    <property type="entry name" value="Trypsin-like serine proteases"/>
    <property type="match status" value="1"/>
</dbReference>
<organism evidence="5 6">
    <name type="scientific">Drosophila gunungcola</name>
    <name type="common">fruit fly</name>
    <dbReference type="NCBI Taxonomy" id="103775"/>
    <lineage>
        <taxon>Eukaryota</taxon>
        <taxon>Metazoa</taxon>
        <taxon>Ecdysozoa</taxon>
        <taxon>Arthropoda</taxon>
        <taxon>Hexapoda</taxon>
        <taxon>Insecta</taxon>
        <taxon>Pterygota</taxon>
        <taxon>Neoptera</taxon>
        <taxon>Endopterygota</taxon>
        <taxon>Diptera</taxon>
        <taxon>Brachycera</taxon>
        <taxon>Muscomorpha</taxon>
        <taxon>Ephydroidea</taxon>
        <taxon>Drosophilidae</taxon>
        <taxon>Drosophila</taxon>
        <taxon>Sophophora</taxon>
    </lineage>
</organism>
<evidence type="ECO:0000313" key="5">
    <source>
        <dbReference type="EMBL" id="KAI8038425.1"/>
    </source>
</evidence>